<dbReference type="Pfam" id="PF00126">
    <property type="entry name" value="HTH_1"/>
    <property type="match status" value="1"/>
</dbReference>
<dbReference type="GO" id="GO:0000976">
    <property type="term" value="F:transcription cis-regulatory region binding"/>
    <property type="evidence" value="ECO:0007669"/>
    <property type="project" value="TreeGrafter"/>
</dbReference>
<keyword evidence="2" id="KW-0805">Transcription regulation</keyword>
<dbReference type="Gene3D" id="1.10.10.10">
    <property type="entry name" value="Winged helix-like DNA-binding domain superfamily/Winged helix DNA-binding domain"/>
    <property type="match status" value="1"/>
</dbReference>
<dbReference type="GO" id="GO:0003700">
    <property type="term" value="F:DNA-binding transcription factor activity"/>
    <property type="evidence" value="ECO:0007669"/>
    <property type="project" value="InterPro"/>
</dbReference>
<organism evidence="6">
    <name type="scientific">Acidithiobacillus ferrianus</name>
    <dbReference type="NCBI Taxonomy" id="2678518"/>
    <lineage>
        <taxon>Bacteria</taxon>
        <taxon>Pseudomonadati</taxon>
        <taxon>Pseudomonadota</taxon>
        <taxon>Acidithiobacillia</taxon>
        <taxon>Acidithiobacillales</taxon>
        <taxon>Acidithiobacillaceae</taxon>
        <taxon>Acidithiobacillus</taxon>
    </lineage>
</organism>
<keyword evidence="3" id="KW-0238">DNA-binding</keyword>
<dbReference type="PRINTS" id="PR00039">
    <property type="entry name" value="HTHLYSR"/>
</dbReference>
<dbReference type="NCBIfam" id="NF009327">
    <property type="entry name" value="PRK12684.1"/>
    <property type="match status" value="1"/>
</dbReference>
<dbReference type="SUPFAM" id="SSF53850">
    <property type="entry name" value="Periplasmic binding protein-like II"/>
    <property type="match status" value="1"/>
</dbReference>
<dbReference type="EMBL" id="WNJL01000012">
    <property type="protein sequence ID" value="NDU41660.1"/>
    <property type="molecule type" value="Genomic_DNA"/>
</dbReference>
<evidence type="ECO:0000256" key="2">
    <source>
        <dbReference type="ARBA" id="ARBA00023015"/>
    </source>
</evidence>
<evidence type="ECO:0000313" key="6">
    <source>
        <dbReference type="EMBL" id="NDU41660.1"/>
    </source>
</evidence>
<evidence type="ECO:0000256" key="4">
    <source>
        <dbReference type="ARBA" id="ARBA00023163"/>
    </source>
</evidence>
<dbReference type="RefSeq" id="WP_163096430.1">
    <property type="nucleotide sequence ID" value="NZ_CP127524.1"/>
</dbReference>
<dbReference type="CDD" id="cd08413">
    <property type="entry name" value="PBP2_CysB_like"/>
    <property type="match status" value="1"/>
</dbReference>
<dbReference type="PROSITE" id="PS50931">
    <property type="entry name" value="HTH_LYSR"/>
    <property type="match status" value="1"/>
</dbReference>
<dbReference type="InterPro" id="IPR005119">
    <property type="entry name" value="LysR_subst-bd"/>
</dbReference>
<protein>
    <submittedName>
        <fullName evidence="6">CysB family HTH-type transcriptional regulator</fullName>
    </submittedName>
</protein>
<dbReference type="PANTHER" id="PTHR30126:SF6">
    <property type="entry name" value="HTH-TYPE TRANSCRIPTIONAL REGULATOR CYSB-RELATED"/>
    <property type="match status" value="1"/>
</dbReference>
<dbReference type="InterPro" id="IPR036388">
    <property type="entry name" value="WH-like_DNA-bd_sf"/>
</dbReference>
<dbReference type="PANTHER" id="PTHR30126">
    <property type="entry name" value="HTH-TYPE TRANSCRIPTIONAL REGULATOR"/>
    <property type="match status" value="1"/>
</dbReference>
<dbReference type="AlphaFoldDB" id="A0A845UAH8"/>
<feature type="domain" description="HTH lysR-type" evidence="5">
    <location>
        <begin position="1"/>
        <end position="59"/>
    </location>
</feature>
<name>A0A845UAH8_9PROT</name>
<dbReference type="Pfam" id="PF03466">
    <property type="entry name" value="LysR_substrate"/>
    <property type="match status" value="1"/>
</dbReference>
<keyword evidence="4" id="KW-0804">Transcription</keyword>
<dbReference type="InterPro" id="IPR036390">
    <property type="entry name" value="WH_DNA-bd_sf"/>
</dbReference>
<comment type="caution">
    <text evidence="6">The sequence shown here is derived from an EMBL/GenBank/DDBJ whole genome shotgun (WGS) entry which is preliminary data.</text>
</comment>
<dbReference type="GO" id="GO:0019344">
    <property type="term" value="P:cysteine biosynthetic process"/>
    <property type="evidence" value="ECO:0007669"/>
    <property type="project" value="TreeGrafter"/>
</dbReference>
<proteinExistence type="inferred from homology"/>
<accession>A0A845UAH8</accession>
<dbReference type="InterPro" id="IPR037423">
    <property type="entry name" value="CysB_PBP2"/>
</dbReference>
<dbReference type="FunFam" id="1.10.10.10:FF:000001">
    <property type="entry name" value="LysR family transcriptional regulator"/>
    <property type="match status" value="1"/>
</dbReference>
<comment type="similarity">
    <text evidence="1">Belongs to the LysR transcriptional regulatory family.</text>
</comment>
<evidence type="ECO:0000256" key="3">
    <source>
        <dbReference type="ARBA" id="ARBA00023125"/>
    </source>
</evidence>
<reference evidence="6" key="1">
    <citation type="submission" date="2019-11" db="EMBL/GenBank/DDBJ databases">
        <title>Acidithiobacillus ferrianus sp. nov.: a facultatively anaerobic and extremely acidophilic chemolithoautotroph.</title>
        <authorList>
            <person name="Norris P.R."/>
            <person name="Falagan C."/>
            <person name="Moya-Beltran A."/>
            <person name="Castro M."/>
            <person name="Quatrini R."/>
            <person name="Johnson D.B."/>
        </authorList>
    </citation>
    <scope>NUCLEOTIDE SEQUENCE [LARGE SCALE GENOMIC DNA]</scope>
    <source>
        <strain evidence="6">MG</strain>
    </source>
</reference>
<dbReference type="Gene3D" id="3.40.190.10">
    <property type="entry name" value="Periplasmic binding protein-like II"/>
    <property type="match status" value="2"/>
</dbReference>
<evidence type="ECO:0000256" key="1">
    <source>
        <dbReference type="ARBA" id="ARBA00009437"/>
    </source>
</evidence>
<sequence length="309" mass="34015">MNLQQLRFICAVVHQNFNVSAAAEALYTSQPGVSKQIQLLENELGVKLFARMGKRITGMTAAGEQVYNFAQRVVRDVENIRKMGQQFSRGDCGNLVIATTHTQARYMLPTGIKRFAERYPKVRLQLRQGNPSQIAEMLATGGADVAIATETISSYNGLVALPCYQWNRIVVAPIGHPILEERPLTLEKVAAYPIVTYDATFAGRSAIDKAFAERGLKPDVVLSAVDSDVIKTYVELGLGIGIMAQMAYDPTRDPALGVVNAAHLFEPSTTYLALRKDAYLREYLYDFIEIFAPHISRLTVDAALAAEDG</sequence>
<dbReference type="SUPFAM" id="SSF46785">
    <property type="entry name" value="Winged helix' DNA-binding domain"/>
    <property type="match status" value="1"/>
</dbReference>
<dbReference type="InterPro" id="IPR000847">
    <property type="entry name" value="LysR_HTH_N"/>
</dbReference>
<gene>
    <name evidence="6" type="ORF">GL267_03050</name>
</gene>
<evidence type="ECO:0000259" key="5">
    <source>
        <dbReference type="PROSITE" id="PS50931"/>
    </source>
</evidence>